<reference evidence="1" key="1">
    <citation type="submission" date="2023-08" db="EMBL/GenBank/DDBJ databases">
        <title>Black Yeasts Isolated from many extreme environments.</title>
        <authorList>
            <person name="Coleine C."/>
            <person name="Stajich J.E."/>
            <person name="Selbmann L."/>
        </authorList>
    </citation>
    <scope>NUCLEOTIDE SEQUENCE</scope>
    <source>
        <strain evidence="1">CCFEE 5810</strain>
    </source>
</reference>
<dbReference type="EMBL" id="JAVRQU010000006">
    <property type="protein sequence ID" value="KAK5701543.1"/>
    <property type="molecule type" value="Genomic_DNA"/>
</dbReference>
<organism evidence="1 2">
    <name type="scientific">Elasticomyces elasticus</name>
    <dbReference type="NCBI Taxonomy" id="574655"/>
    <lineage>
        <taxon>Eukaryota</taxon>
        <taxon>Fungi</taxon>
        <taxon>Dikarya</taxon>
        <taxon>Ascomycota</taxon>
        <taxon>Pezizomycotina</taxon>
        <taxon>Dothideomycetes</taxon>
        <taxon>Dothideomycetidae</taxon>
        <taxon>Mycosphaerellales</taxon>
        <taxon>Teratosphaeriaceae</taxon>
        <taxon>Elasticomyces</taxon>
    </lineage>
</organism>
<name>A0AAN8A283_9PEZI</name>
<gene>
    <name evidence="1" type="ORF">LTR97_004358</name>
</gene>
<dbReference type="Proteomes" id="UP001310594">
    <property type="component" value="Unassembled WGS sequence"/>
</dbReference>
<protein>
    <submittedName>
        <fullName evidence="1">Uncharacterized protein</fullName>
    </submittedName>
</protein>
<evidence type="ECO:0000313" key="1">
    <source>
        <dbReference type="EMBL" id="KAK5701543.1"/>
    </source>
</evidence>
<sequence length="203" mass="22715">MATPTSMYSIAASEVFGTPELLEMILLETIVTHLNPTQYSHAYMNEHRRVLVQLLRYQRVSNAFNATINNTPSLRRALFFADTDYTPMADVSGNATLNPLIHERRYRRGSSGGSIFVEWVWDLDHPESKPALSVRQSVSQNRRKRLEEQHQAQSLVRGGSWQKMLLTSSPLQVIVHQISSRLRGVRRLGAGAKVAGAVGGFAV</sequence>
<comment type="caution">
    <text evidence="1">The sequence shown here is derived from an EMBL/GenBank/DDBJ whole genome shotgun (WGS) entry which is preliminary data.</text>
</comment>
<accession>A0AAN8A283</accession>
<dbReference type="AlphaFoldDB" id="A0AAN8A283"/>
<proteinExistence type="predicted"/>
<evidence type="ECO:0000313" key="2">
    <source>
        <dbReference type="Proteomes" id="UP001310594"/>
    </source>
</evidence>